<dbReference type="AlphaFoldDB" id="A0A1I6KCQ9"/>
<proteinExistence type="predicted"/>
<dbReference type="EMBL" id="FOZG01000001">
    <property type="protein sequence ID" value="SFR88660.1"/>
    <property type="molecule type" value="Genomic_DNA"/>
</dbReference>
<protein>
    <submittedName>
        <fullName evidence="1">Uncharacterized protein</fullName>
    </submittedName>
</protein>
<dbReference type="RefSeq" id="WP_093312968.1">
    <property type="nucleotide sequence ID" value="NZ_FOZG01000001.1"/>
</dbReference>
<dbReference type="OrthoDB" id="5738627at2"/>
<accession>A0A1I6KCQ9</accession>
<sequence length="74" mass="7952">MSDGTIHSVRLTSTHDGEAALVVELRFGGDRRSMVQLDAEGLRRVMAKAGATSALDLVGRPWTLLDVNETPFVG</sequence>
<dbReference type="STRING" id="1166337.SAMN05192580_1547"/>
<dbReference type="Proteomes" id="UP000198824">
    <property type="component" value="Unassembled WGS sequence"/>
</dbReference>
<evidence type="ECO:0000313" key="2">
    <source>
        <dbReference type="Proteomes" id="UP000198824"/>
    </source>
</evidence>
<gene>
    <name evidence="1" type="ORF">SAMN05192580_1547</name>
</gene>
<organism evidence="1 2">
    <name type="scientific">Sphingomonas jatrophae</name>
    <dbReference type="NCBI Taxonomy" id="1166337"/>
    <lineage>
        <taxon>Bacteria</taxon>
        <taxon>Pseudomonadati</taxon>
        <taxon>Pseudomonadota</taxon>
        <taxon>Alphaproteobacteria</taxon>
        <taxon>Sphingomonadales</taxon>
        <taxon>Sphingomonadaceae</taxon>
        <taxon>Sphingomonas</taxon>
    </lineage>
</organism>
<keyword evidence="2" id="KW-1185">Reference proteome</keyword>
<name>A0A1I6KCQ9_9SPHN</name>
<evidence type="ECO:0000313" key="1">
    <source>
        <dbReference type="EMBL" id="SFR88660.1"/>
    </source>
</evidence>
<reference evidence="1 2" key="1">
    <citation type="submission" date="2016-10" db="EMBL/GenBank/DDBJ databases">
        <authorList>
            <person name="de Groot N.N."/>
        </authorList>
    </citation>
    <scope>NUCLEOTIDE SEQUENCE [LARGE SCALE GENOMIC DNA]</scope>
    <source>
        <strain evidence="1 2">S5-249</strain>
    </source>
</reference>